<protein>
    <recommendedName>
        <fullName evidence="2">YdbS-like PH domain-containing protein</fullName>
    </recommendedName>
</protein>
<proteinExistence type="predicted"/>
<reference evidence="3" key="2">
    <citation type="submission" date="2023-01" db="EMBL/GenBank/DDBJ databases">
        <title>Draft genome sequence of Agaribacter marinus strain NBRC 110023.</title>
        <authorList>
            <person name="Sun Q."/>
            <person name="Mori K."/>
        </authorList>
    </citation>
    <scope>NUCLEOTIDE SEQUENCE</scope>
    <source>
        <strain evidence="3">NBRC 110023</strain>
    </source>
</reference>
<keyword evidence="1" id="KW-1133">Transmembrane helix</keyword>
<feature type="transmembrane region" description="Helical" evidence="1">
    <location>
        <begin position="414"/>
        <end position="435"/>
    </location>
</feature>
<organism evidence="3 4">
    <name type="scientific">Agaribacter marinus</name>
    <dbReference type="NCBI Taxonomy" id="1431249"/>
    <lineage>
        <taxon>Bacteria</taxon>
        <taxon>Pseudomonadati</taxon>
        <taxon>Pseudomonadota</taxon>
        <taxon>Gammaproteobacteria</taxon>
        <taxon>Alteromonadales</taxon>
        <taxon>Alteromonadaceae</taxon>
        <taxon>Agaribacter</taxon>
    </lineage>
</organism>
<comment type="caution">
    <text evidence="3">The sequence shown here is derived from an EMBL/GenBank/DDBJ whole genome shotgun (WGS) entry which is preliminary data.</text>
</comment>
<dbReference type="PIRSF" id="PIRSF026631">
    <property type="entry name" value="UCP026631"/>
    <property type="match status" value="1"/>
</dbReference>
<feature type="domain" description="YdbS-like PH" evidence="2">
    <location>
        <begin position="434"/>
        <end position="499"/>
    </location>
</feature>
<keyword evidence="1" id="KW-0472">Membrane</keyword>
<gene>
    <name evidence="3" type="ORF">GCM10007852_03180</name>
</gene>
<evidence type="ECO:0000256" key="1">
    <source>
        <dbReference type="SAM" id="Phobius"/>
    </source>
</evidence>
<dbReference type="PANTHER" id="PTHR34473:SF2">
    <property type="entry name" value="UPF0699 TRANSMEMBRANE PROTEIN YDBT"/>
    <property type="match status" value="1"/>
</dbReference>
<name>A0AA37WJ57_9ALTE</name>
<feature type="transmembrane region" description="Helical" evidence="1">
    <location>
        <begin position="27"/>
        <end position="51"/>
    </location>
</feature>
<feature type="transmembrane region" description="Helical" evidence="1">
    <location>
        <begin position="63"/>
        <end position="85"/>
    </location>
</feature>
<keyword evidence="1" id="KW-0812">Transmembrane</keyword>
<evidence type="ECO:0000259" key="2">
    <source>
        <dbReference type="Pfam" id="PF03703"/>
    </source>
</evidence>
<feature type="domain" description="YdbS-like PH" evidence="2">
    <location>
        <begin position="83"/>
        <end position="160"/>
    </location>
</feature>
<dbReference type="EMBL" id="BSOT01000003">
    <property type="protein sequence ID" value="GLR69410.1"/>
    <property type="molecule type" value="Genomic_DNA"/>
</dbReference>
<dbReference type="RefSeq" id="WP_284215740.1">
    <property type="nucleotide sequence ID" value="NZ_BSOT01000003.1"/>
</dbReference>
<evidence type="ECO:0000313" key="4">
    <source>
        <dbReference type="Proteomes" id="UP001156601"/>
    </source>
</evidence>
<keyword evidence="4" id="KW-1185">Reference proteome</keyword>
<dbReference type="Proteomes" id="UP001156601">
    <property type="component" value="Unassembled WGS sequence"/>
</dbReference>
<evidence type="ECO:0000313" key="3">
    <source>
        <dbReference type="EMBL" id="GLR69410.1"/>
    </source>
</evidence>
<feature type="transmembrane region" description="Helical" evidence="1">
    <location>
        <begin position="386"/>
        <end position="408"/>
    </location>
</feature>
<accession>A0AA37WJ57</accession>
<sequence length="522" mass="59332">MNDTSDVATNSNELQEERWAKVAPIGIAYFFFKPLYLFITNGLVYLIPAALLQSEKLKQHIEYVMAGIVIIIALFLISAVLKYLFYAFRLSDERIEIRQGLIQKSHLDLPFEKIQNVKIEQPFYYRFHKYAMVELETAGSASKEANIVALKLENAEALKAKVLYTRQASENNTNERTDNTPSIDDEIVLNTRSIMDLVIHGITNNRIWILLGAAAPFYNPIVENIGTVMEAIGFDIAGYIDYNSQSLGMFVLHILSVVMFIMLFVVLISVIGSIFVFYNYRLSKQDERYIKRSGLITKQEVSMKTSRIQVATQQQDWLDILIGRANIKLEQNSSGISGANQSAQLNNASKLIVPSVTLSESDDLIADVFKQSSVNQQQYKHVSTRYILRLMIFPVVPLILALVCVAYLANFTAIGWLSVTFAIMLMFGLSVLRWFRWGYHFSNNFVFIRKGLLGKNYSIFPIQKVQQTKYKQTIFMRPHKLATIQLVLASGAHSIPYVPDTIAADLIDESLLIVERDKPAWM</sequence>
<reference evidence="3" key="1">
    <citation type="journal article" date="2014" name="Int. J. Syst. Evol. Microbiol.">
        <title>Complete genome sequence of Corynebacterium casei LMG S-19264T (=DSM 44701T), isolated from a smear-ripened cheese.</title>
        <authorList>
            <consortium name="US DOE Joint Genome Institute (JGI-PGF)"/>
            <person name="Walter F."/>
            <person name="Albersmeier A."/>
            <person name="Kalinowski J."/>
            <person name="Ruckert C."/>
        </authorList>
    </citation>
    <scope>NUCLEOTIDE SEQUENCE</scope>
    <source>
        <strain evidence="3">NBRC 110023</strain>
    </source>
</reference>
<dbReference type="AlphaFoldDB" id="A0AA37WJ57"/>
<dbReference type="InterPro" id="IPR014529">
    <property type="entry name" value="UCP026631"/>
</dbReference>
<feature type="transmembrane region" description="Helical" evidence="1">
    <location>
        <begin position="250"/>
        <end position="278"/>
    </location>
</feature>
<dbReference type="PANTHER" id="PTHR34473">
    <property type="entry name" value="UPF0699 TRANSMEMBRANE PROTEIN YDBS"/>
    <property type="match status" value="1"/>
</dbReference>
<dbReference type="Pfam" id="PF03703">
    <property type="entry name" value="bPH_2"/>
    <property type="match status" value="2"/>
</dbReference>
<dbReference type="InterPro" id="IPR005182">
    <property type="entry name" value="YdbS-like_PH"/>
</dbReference>